<feature type="domain" description="DUF2157" evidence="2">
    <location>
        <begin position="12"/>
        <end position="151"/>
    </location>
</feature>
<feature type="transmembrane region" description="Helical" evidence="1">
    <location>
        <begin position="153"/>
        <end position="168"/>
    </location>
</feature>
<gene>
    <name evidence="3" type="ORF">I4W93_006780</name>
</gene>
<feature type="transmembrane region" description="Helical" evidence="1">
    <location>
        <begin position="183"/>
        <end position="201"/>
    </location>
</feature>
<feature type="transmembrane region" description="Helical" evidence="1">
    <location>
        <begin position="213"/>
        <end position="231"/>
    </location>
</feature>
<proteinExistence type="predicted"/>
<dbReference type="EMBL" id="JAERPS020000002">
    <property type="protein sequence ID" value="MBZ9611299.1"/>
    <property type="molecule type" value="Genomic_DNA"/>
</dbReference>
<feature type="transmembrane region" description="Helical" evidence="1">
    <location>
        <begin position="47"/>
        <end position="68"/>
    </location>
</feature>
<feature type="transmembrane region" description="Helical" evidence="1">
    <location>
        <begin position="237"/>
        <end position="256"/>
    </location>
</feature>
<keyword evidence="4" id="KW-1185">Reference proteome</keyword>
<accession>A0ABS7X6Y2</accession>
<name>A0ABS7X6Y2_9GAMM</name>
<evidence type="ECO:0000256" key="1">
    <source>
        <dbReference type="SAM" id="Phobius"/>
    </source>
</evidence>
<feature type="transmembrane region" description="Helical" evidence="1">
    <location>
        <begin position="74"/>
        <end position="94"/>
    </location>
</feature>
<dbReference type="RefSeq" id="WP_205309476.1">
    <property type="nucleotide sequence ID" value="NZ_JAERPS020000002.1"/>
</dbReference>
<keyword evidence="1" id="KW-0812">Transmembrane</keyword>
<evidence type="ECO:0000259" key="2">
    <source>
        <dbReference type="Pfam" id="PF09925"/>
    </source>
</evidence>
<keyword evidence="1" id="KW-0472">Membrane</keyword>
<feature type="transmembrane region" description="Helical" evidence="1">
    <location>
        <begin position="103"/>
        <end position="123"/>
    </location>
</feature>
<keyword evidence="1" id="KW-1133">Transmembrane helix</keyword>
<organism evidence="3 4">
    <name type="scientific">Rheinheimera maricola</name>
    <dbReference type="NCBI Taxonomy" id="2793282"/>
    <lineage>
        <taxon>Bacteria</taxon>
        <taxon>Pseudomonadati</taxon>
        <taxon>Pseudomonadota</taxon>
        <taxon>Gammaproteobacteria</taxon>
        <taxon>Chromatiales</taxon>
        <taxon>Chromatiaceae</taxon>
        <taxon>Rheinheimera</taxon>
    </lineage>
</organism>
<evidence type="ECO:0000313" key="3">
    <source>
        <dbReference type="EMBL" id="MBZ9611299.1"/>
    </source>
</evidence>
<reference evidence="3 4" key="1">
    <citation type="submission" date="2021-08" db="EMBL/GenBank/DDBJ databases">
        <title>Rheinheimera aquimaris sp. nov., isolated from seawater of the East Sea in Korea.</title>
        <authorList>
            <person name="Kim K.H."/>
            <person name="Wenting R."/>
            <person name="Kim K.R."/>
            <person name="Jeon C.O."/>
        </authorList>
    </citation>
    <scope>NUCLEOTIDE SEQUENCE [LARGE SCALE GENOMIC DNA]</scope>
    <source>
        <strain evidence="3 4">MA-13</strain>
    </source>
</reference>
<dbReference type="Pfam" id="PF09925">
    <property type="entry name" value="DUF2157"/>
    <property type="match status" value="1"/>
</dbReference>
<sequence>MDSLRHADQLLQWTEQQQLSAAQLQQAAVQYPLQPAASDWLILANRLMLFAAVLLLGCAVVFFFAYNWPLMHHLAKLTLAGSAVLLSGVTALLCPTDSLPRRAALLACVIFTGALLALIGQTYQTGADIWQLFASWAALISPLVLLSRSRASYLLWFLLIELALWRYLDTRSRFWLLDSAEKLALFSLVNLLLLLFAEFALNRLGVRQHKPLCWLAALALLLPLSIGAIIGTWQAEYHFNLISYIMLAGLMAVWYFRWQRDLLIFALLLFSAIAVSSVLLGRLLDGADGFFLFNLLALYIIGSSAGATIWLKQLLRESQHAE</sequence>
<protein>
    <submittedName>
        <fullName evidence="3">DUF2157 domain-containing protein</fullName>
    </submittedName>
</protein>
<dbReference type="InterPro" id="IPR018677">
    <property type="entry name" value="DUF2157"/>
</dbReference>
<comment type="caution">
    <text evidence="3">The sequence shown here is derived from an EMBL/GenBank/DDBJ whole genome shotgun (WGS) entry which is preliminary data.</text>
</comment>
<feature type="transmembrane region" description="Helical" evidence="1">
    <location>
        <begin position="290"/>
        <end position="311"/>
    </location>
</feature>
<feature type="transmembrane region" description="Helical" evidence="1">
    <location>
        <begin position="263"/>
        <end position="284"/>
    </location>
</feature>
<feature type="transmembrane region" description="Helical" evidence="1">
    <location>
        <begin position="129"/>
        <end position="146"/>
    </location>
</feature>
<dbReference type="Proteomes" id="UP000663814">
    <property type="component" value="Unassembled WGS sequence"/>
</dbReference>
<evidence type="ECO:0000313" key="4">
    <source>
        <dbReference type="Proteomes" id="UP000663814"/>
    </source>
</evidence>